<keyword evidence="2" id="KW-1185">Reference proteome</keyword>
<gene>
    <name evidence="1" type="primary">AVEN_174470_1</name>
    <name evidence="1" type="ORF">NPIL_622781</name>
</gene>
<protein>
    <submittedName>
        <fullName evidence="1">DUF1758 domain-containing protein</fullName>
    </submittedName>
</protein>
<dbReference type="AlphaFoldDB" id="A0A8X6PD59"/>
<comment type="caution">
    <text evidence="1">The sequence shown here is derived from an EMBL/GenBank/DDBJ whole genome shotgun (WGS) entry which is preliminary data.</text>
</comment>
<name>A0A8X6PD59_NEPPI</name>
<reference evidence="1" key="1">
    <citation type="submission" date="2020-08" db="EMBL/GenBank/DDBJ databases">
        <title>Multicomponent nature underlies the extraordinary mechanical properties of spider dragline silk.</title>
        <authorList>
            <person name="Kono N."/>
            <person name="Nakamura H."/>
            <person name="Mori M."/>
            <person name="Yoshida Y."/>
            <person name="Ohtoshi R."/>
            <person name="Malay A.D."/>
            <person name="Moran D.A.P."/>
            <person name="Tomita M."/>
            <person name="Numata K."/>
            <person name="Arakawa K."/>
        </authorList>
    </citation>
    <scope>NUCLEOTIDE SEQUENCE</scope>
</reference>
<evidence type="ECO:0000313" key="1">
    <source>
        <dbReference type="EMBL" id="GFT64656.1"/>
    </source>
</evidence>
<accession>A0A8X6PD59</accession>
<evidence type="ECO:0000313" key="2">
    <source>
        <dbReference type="Proteomes" id="UP000887013"/>
    </source>
</evidence>
<dbReference type="OrthoDB" id="6452774at2759"/>
<sequence length="91" mass="10749">MKDNVYKVKEDLIFRKTEFGWFAGGQLQEDKNNNNLSCYLLKDDNSVEDTLKLFFELESLGIKDDPYYREDDPAMNIFKETMQLRSRTAIP</sequence>
<organism evidence="1 2">
    <name type="scientific">Nephila pilipes</name>
    <name type="common">Giant wood spider</name>
    <name type="synonym">Nephila maculata</name>
    <dbReference type="NCBI Taxonomy" id="299642"/>
    <lineage>
        <taxon>Eukaryota</taxon>
        <taxon>Metazoa</taxon>
        <taxon>Ecdysozoa</taxon>
        <taxon>Arthropoda</taxon>
        <taxon>Chelicerata</taxon>
        <taxon>Arachnida</taxon>
        <taxon>Araneae</taxon>
        <taxon>Araneomorphae</taxon>
        <taxon>Entelegynae</taxon>
        <taxon>Araneoidea</taxon>
        <taxon>Nephilidae</taxon>
        <taxon>Nephila</taxon>
    </lineage>
</organism>
<dbReference type="Proteomes" id="UP000887013">
    <property type="component" value="Unassembled WGS sequence"/>
</dbReference>
<proteinExistence type="predicted"/>
<dbReference type="EMBL" id="BMAW01019660">
    <property type="protein sequence ID" value="GFT64656.1"/>
    <property type="molecule type" value="Genomic_DNA"/>
</dbReference>